<dbReference type="EMBL" id="BK067792">
    <property type="protein sequence ID" value="DBA52260.1"/>
    <property type="molecule type" value="Genomic_DNA"/>
</dbReference>
<sequence>MCDKCVWNHNNHKDRENPFHCTCKCHFGWSSGK</sequence>
<protein>
    <submittedName>
        <fullName evidence="1">ORF53</fullName>
    </submittedName>
</protein>
<reference evidence="1" key="1">
    <citation type="journal article" date="2024" name="Environ. Microbiol. Rep.">
        <title>Hiding in plain sight: The discovery of complete genomes of 11 hypothetical spindle-shaped viruses that putatively infect mesophilic ammonia-oxidizing archaea.</title>
        <authorList>
            <person name="Ni Y."/>
            <person name="Xu T."/>
            <person name="Yan S."/>
            <person name="Chen L."/>
            <person name="Wang Y."/>
        </authorList>
    </citation>
    <scope>NUCLEOTIDE SEQUENCE</scope>
    <source>
        <strain evidence="1">NYM1</strain>
    </source>
</reference>
<name>A0AAT9JHU9_9VIRU</name>
<organism evidence="1">
    <name type="scientific">Nitrosopumilaceae spindle-shaped virus</name>
    <dbReference type="NCBI Taxonomy" id="3065433"/>
    <lineage>
        <taxon>Viruses</taxon>
    </lineage>
</organism>
<evidence type="ECO:0000313" key="1">
    <source>
        <dbReference type="EMBL" id="DBA52260.1"/>
    </source>
</evidence>
<proteinExistence type="predicted"/>
<reference evidence="1" key="2">
    <citation type="submission" date="2024-03" db="EMBL/GenBank/DDBJ databases">
        <authorList>
            <person name="Ni Y."/>
            <person name="Xu T."/>
            <person name="Yan S."/>
            <person name="Chen L."/>
            <person name="Wang Y."/>
        </authorList>
    </citation>
    <scope>NUCLEOTIDE SEQUENCE</scope>
    <source>
        <strain evidence="1">NYM1</strain>
    </source>
</reference>
<accession>A0AAT9JHU9</accession>